<evidence type="ECO:0000256" key="2">
    <source>
        <dbReference type="ARBA" id="ARBA00023015"/>
    </source>
</evidence>
<sequence>MSANVQGVKVSCKRELGVSASGWRRPKTNVEQRLTNQEKIEALRRTSGFRSANPHFKIVMQPSYVSFRFDLAIDTRADRLNGRNDNDGGLYSVT</sequence>
<reference evidence="6 7" key="1">
    <citation type="journal article" date="2020" name="Nat. Commun.">
        <title>Genome of Tripterygium wilfordii and identification of cytochrome P450 involved in triptolide biosynthesis.</title>
        <authorList>
            <person name="Tu L."/>
            <person name="Su P."/>
            <person name="Zhang Z."/>
            <person name="Gao L."/>
            <person name="Wang J."/>
            <person name="Hu T."/>
            <person name="Zhou J."/>
            <person name="Zhang Y."/>
            <person name="Zhao Y."/>
            <person name="Liu Y."/>
            <person name="Song Y."/>
            <person name="Tong Y."/>
            <person name="Lu Y."/>
            <person name="Yang J."/>
            <person name="Xu C."/>
            <person name="Jia M."/>
            <person name="Peters R.J."/>
            <person name="Huang L."/>
            <person name="Gao W."/>
        </authorList>
    </citation>
    <scope>NUCLEOTIDE SEQUENCE [LARGE SCALE GENOMIC DNA]</scope>
    <source>
        <strain evidence="7">cv. XIE 37</strain>
        <tissue evidence="6">Leaf</tissue>
    </source>
</reference>
<dbReference type="AlphaFoldDB" id="A0A7J7E3B0"/>
<dbReference type="GO" id="GO:0005634">
    <property type="term" value="C:nucleus"/>
    <property type="evidence" value="ECO:0007669"/>
    <property type="project" value="UniProtKB-SubCell"/>
</dbReference>
<evidence type="ECO:0000256" key="5">
    <source>
        <dbReference type="ARBA" id="ARBA00023242"/>
    </source>
</evidence>
<accession>A0A7J7E3B0</accession>
<organism evidence="6 7">
    <name type="scientific">Tripterygium wilfordii</name>
    <name type="common">Thunder God vine</name>
    <dbReference type="NCBI Taxonomy" id="458696"/>
    <lineage>
        <taxon>Eukaryota</taxon>
        <taxon>Viridiplantae</taxon>
        <taxon>Streptophyta</taxon>
        <taxon>Embryophyta</taxon>
        <taxon>Tracheophyta</taxon>
        <taxon>Spermatophyta</taxon>
        <taxon>Magnoliopsida</taxon>
        <taxon>eudicotyledons</taxon>
        <taxon>Gunneridae</taxon>
        <taxon>Pentapetalae</taxon>
        <taxon>rosids</taxon>
        <taxon>fabids</taxon>
        <taxon>Celastrales</taxon>
        <taxon>Celastraceae</taxon>
        <taxon>Tripterygium</taxon>
    </lineage>
</organism>
<dbReference type="InParanoid" id="A0A7J7E3B0"/>
<evidence type="ECO:0000313" key="7">
    <source>
        <dbReference type="Proteomes" id="UP000593562"/>
    </source>
</evidence>
<proteinExistence type="predicted"/>
<comment type="caution">
    <text evidence="6">The sequence shown here is derived from an EMBL/GenBank/DDBJ whole genome shotgun (WGS) entry which is preliminary data.</text>
</comment>
<evidence type="ECO:0000256" key="3">
    <source>
        <dbReference type="ARBA" id="ARBA00023125"/>
    </source>
</evidence>
<gene>
    <name evidence="6" type="ORF">HS088_TW01G00852</name>
</gene>
<keyword evidence="3" id="KW-0238">DNA-binding</keyword>
<evidence type="ECO:0000313" key="6">
    <source>
        <dbReference type="EMBL" id="KAF5752934.1"/>
    </source>
</evidence>
<dbReference type="GO" id="GO:0003677">
    <property type="term" value="F:DNA binding"/>
    <property type="evidence" value="ECO:0007669"/>
    <property type="project" value="UniProtKB-KW"/>
</dbReference>
<keyword evidence="5" id="KW-0539">Nucleus</keyword>
<protein>
    <submittedName>
        <fullName evidence="6">Uncharacterized protein</fullName>
    </submittedName>
</protein>
<keyword evidence="7" id="KW-1185">Reference proteome</keyword>
<name>A0A7J7E3B0_TRIWF</name>
<dbReference type="EMBL" id="JAAARO010000001">
    <property type="protein sequence ID" value="KAF5752934.1"/>
    <property type="molecule type" value="Genomic_DNA"/>
</dbReference>
<evidence type="ECO:0000256" key="4">
    <source>
        <dbReference type="ARBA" id="ARBA00023163"/>
    </source>
</evidence>
<keyword evidence="4" id="KW-0804">Transcription</keyword>
<dbReference type="InterPro" id="IPR015300">
    <property type="entry name" value="DNA-bd_pseudobarrel_sf"/>
</dbReference>
<evidence type="ECO:0000256" key="1">
    <source>
        <dbReference type="ARBA" id="ARBA00004123"/>
    </source>
</evidence>
<dbReference type="Proteomes" id="UP000593562">
    <property type="component" value="Unassembled WGS sequence"/>
</dbReference>
<comment type="subcellular location">
    <subcellularLocation>
        <location evidence="1">Nucleus</location>
    </subcellularLocation>
</comment>
<dbReference type="Gene3D" id="2.40.330.10">
    <property type="entry name" value="DNA-binding pseudobarrel domain"/>
    <property type="match status" value="1"/>
</dbReference>
<keyword evidence="2" id="KW-0805">Transcription regulation</keyword>